<evidence type="ECO:0000313" key="3">
    <source>
        <dbReference type="Proteomes" id="UP001205080"/>
    </source>
</evidence>
<evidence type="ECO:0008006" key="4">
    <source>
        <dbReference type="Google" id="ProtNLM"/>
    </source>
</evidence>
<organism evidence="2 3">
    <name type="scientific">Corynebacterium pseudogenitalium</name>
    <dbReference type="NCBI Taxonomy" id="38303"/>
    <lineage>
        <taxon>Bacteria</taxon>
        <taxon>Bacillati</taxon>
        <taxon>Actinomycetota</taxon>
        <taxon>Actinomycetes</taxon>
        <taxon>Mycobacteriales</taxon>
        <taxon>Corynebacteriaceae</taxon>
        <taxon>Corynebacterium</taxon>
    </lineage>
</organism>
<accession>A0ABD4TR48</accession>
<dbReference type="AlphaFoldDB" id="A0ABD4TR48"/>
<evidence type="ECO:0000313" key="2">
    <source>
        <dbReference type="EMBL" id="MCQ4614778.1"/>
    </source>
</evidence>
<dbReference type="EMBL" id="JAGPYW010000010">
    <property type="protein sequence ID" value="MCQ4614778.1"/>
    <property type="molecule type" value="Genomic_DNA"/>
</dbReference>
<comment type="caution">
    <text evidence="2">The sequence shown here is derived from an EMBL/GenBank/DDBJ whole genome shotgun (WGS) entry which is preliminary data.</text>
</comment>
<protein>
    <recommendedName>
        <fullName evidence="4">Transcriptional regulator</fullName>
    </recommendedName>
</protein>
<sequence>MRSFTVTAERGASGAWVLECEELGVVSQTRRLDRAKGEVIEAFAFQSGLAPSDFEVEVVPILPGEVEALRKRAEELGSKAREATERAAAAKTELAQKMKAEGFTLREMGEVLGVSHQRAADLVG</sequence>
<dbReference type="Proteomes" id="UP001205080">
    <property type="component" value="Unassembled WGS sequence"/>
</dbReference>
<feature type="coiled-coil region" evidence="1">
    <location>
        <begin position="66"/>
        <end position="100"/>
    </location>
</feature>
<name>A0ABD4TR48_9CORY</name>
<reference evidence="2 3" key="1">
    <citation type="submission" date="2021-04" db="EMBL/GenBank/DDBJ databases">
        <title>Corynebacterium genitalium sp. nov. and Corynebacterium genitalium sp. nov., two new species of the genus Corynebacterium.</title>
        <authorList>
            <person name="Jaen-Luchoro D."/>
            <person name="Pinyeiro-Iglesias B."/>
            <person name="Al-Shaer S."/>
            <person name="Karlsson R."/>
            <person name="Gonzales-Siles L."/>
            <person name="Cardew S."/>
            <person name="Jensie-Markopolous S."/>
            <person name="Ohlen M."/>
            <person name="Inganas E."/>
            <person name="Moore E.R.B."/>
        </authorList>
    </citation>
    <scope>NUCLEOTIDE SEQUENCE [LARGE SCALE GENOMIC DNA]</scope>
    <source>
        <strain evidence="2 3">CCUG 55013</strain>
    </source>
</reference>
<evidence type="ECO:0000256" key="1">
    <source>
        <dbReference type="SAM" id="Coils"/>
    </source>
</evidence>
<keyword evidence="1" id="KW-0175">Coiled coil</keyword>
<proteinExistence type="predicted"/>
<gene>
    <name evidence="2" type="ORF">KBX22_08565</name>
</gene>
<dbReference type="RefSeq" id="WP_256001132.1">
    <property type="nucleotide sequence ID" value="NZ_JAGPYW010000010.1"/>
</dbReference>